<dbReference type="Proteomes" id="UP000056090">
    <property type="component" value="Chromosome"/>
</dbReference>
<dbReference type="RefSeq" id="WP_044057478.1">
    <property type="nucleotide sequence ID" value="NZ_CAJXAX010000013.1"/>
</dbReference>
<evidence type="ECO:0000313" key="5">
    <source>
        <dbReference type="Proteomes" id="UP000056090"/>
    </source>
</evidence>
<feature type="region of interest" description="Disordered" evidence="1">
    <location>
        <begin position="1"/>
        <end position="52"/>
    </location>
</feature>
<sequence>MDVNNQFIIPSQRNSQQNVQERVAPVNKDAEQGNSRQGQKTDQAIVIAPNKEGTDNAKAYQDFIREDNNSYSKNAIASYTSFEKQSQRESVESMFGVDVYA</sequence>
<name>A0A075P0R4_9ALTE</name>
<feature type="compositionally biased region" description="Polar residues" evidence="1">
    <location>
        <begin position="1"/>
        <end position="20"/>
    </location>
</feature>
<dbReference type="GeneID" id="78255664"/>
<dbReference type="Proteomes" id="UP000263517">
    <property type="component" value="Unassembled WGS sequence"/>
</dbReference>
<organism evidence="2 5">
    <name type="scientific">Alteromonas australica</name>
    <dbReference type="NCBI Taxonomy" id="589873"/>
    <lineage>
        <taxon>Bacteria</taxon>
        <taxon>Pseudomonadati</taxon>
        <taxon>Pseudomonadota</taxon>
        <taxon>Gammaproteobacteria</taxon>
        <taxon>Alteromonadales</taxon>
        <taxon>Alteromonadaceae</taxon>
        <taxon>Alteromonas/Salinimonas group</taxon>
        <taxon>Alteromonas</taxon>
    </lineage>
</organism>
<evidence type="ECO:0000313" key="4">
    <source>
        <dbReference type="EMBL" id="HBU52410.1"/>
    </source>
</evidence>
<dbReference type="OrthoDB" id="6335809at2"/>
<dbReference type="AlphaFoldDB" id="A0A075P0R4"/>
<dbReference type="EMBL" id="DNAN01000319">
    <property type="protein sequence ID" value="HAW75884.1"/>
    <property type="molecule type" value="Genomic_DNA"/>
</dbReference>
<dbReference type="EMBL" id="DONK01000220">
    <property type="protein sequence ID" value="HBU52410.1"/>
    <property type="molecule type" value="Genomic_DNA"/>
</dbReference>
<keyword evidence="5" id="KW-1185">Reference proteome</keyword>
<protein>
    <submittedName>
        <fullName evidence="2">Uncharacterized protein</fullName>
    </submittedName>
</protein>
<gene>
    <name evidence="3" type="ORF">DCW74_09145</name>
    <name evidence="4" type="ORF">DEB45_14240</name>
    <name evidence="2" type="ORF">EP13_12195</name>
</gene>
<reference evidence="6 7" key="2">
    <citation type="journal article" date="2018" name="Nat. Biotechnol.">
        <title>A standardized bacterial taxonomy based on genome phylogeny substantially revises the tree of life.</title>
        <authorList>
            <person name="Parks D.H."/>
            <person name="Chuvochina M."/>
            <person name="Waite D.W."/>
            <person name="Rinke C."/>
            <person name="Skarshewski A."/>
            <person name="Chaumeil P.A."/>
            <person name="Hugenholtz P."/>
        </authorList>
    </citation>
    <scope>NUCLEOTIDE SEQUENCE [LARGE SCALE GENOMIC DNA]</scope>
    <source>
        <strain evidence="4">UBA11621</strain>
        <strain evidence="3">UBA11978</strain>
    </source>
</reference>
<dbReference type="KEGG" id="aal:EP13_12195"/>
<dbReference type="Proteomes" id="UP000264779">
    <property type="component" value="Unassembled WGS sequence"/>
</dbReference>
<evidence type="ECO:0000313" key="3">
    <source>
        <dbReference type="EMBL" id="HAW75884.1"/>
    </source>
</evidence>
<evidence type="ECO:0000313" key="7">
    <source>
        <dbReference type="Proteomes" id="UP000264779"/>
    </source>
</evidence>
<dbReference type="PATRIC" id="fig|589873.4.peg.2777"/>
<dbReference type="KEGG" id="aaus:EP12_12830"/>
<accession>A0A075P0R4</accession>
<feature type="compositionally biased region" description="Polar residues" evidence="1">
    <location>
        <begin position="32"/>
        <end position="42"/>
    </location>
</feature>
<evidence type="ECO:0000313" key="2">
    <source>
        <dbReference type="EMBL" id="AIF99383.1"/>
    </source>
</evidence>
<reference evidence="2 5" key="1">
    <citation type="submission" date="2014-06" db="EMBL/GenBank/DDBJ databases">
        <title>Genomes of Alteromonas australica, a world apart.</title>
        <authorList>
            <person name="Gonzaga A."/>
            <person name="Lopez-Perez M."/>
            <person name="Rodriguez-Valera F."/>
        </authorList>
    </citation>
    <scope>NUCLEOTIDE SEQUENCE [LARGE SCALE GENOMIC DNA]</scope>
    <source>
        <strain evidence="2 5">H 17</strain>
    </source>
</reference>
<evidence type="ECO:0000313" key="6">
    <source>
        <dbReference type="Proteomes" id="UP000263517"/>
    </source>
</evidence>
<dbReference type="EMBL" id="CP008849">
    <property type="protein sequence ID" value="AIF99383.1"/>
    <property type="molecule type" value="Genomic_DNA"/>
</dbReference>
<evidence type="ECO:0000256" key="1">
    <source>
        <dbReference type="SAM" id="MobiDB-lite"/>
    </source>
</evidence>
<proteinExistence type="predicted"/>
<dbReference type="STRING" id="589873.EP12_12830"/>